<keyword evidence="2" id="KW-0548">Nucleotidyltransferase</keyword>
<name>A0ABQ4X959_9ASTR</name>
<dbReference type="Gene3D" id="1.10.340.70">
    <property type="match status" value="1"/>
</dbReference>
<sequence length="402" mass="46358">MKETLLAEKEKARAIRRKSGRYAVINGVLYKKSYFGPWLRRVGPLQADYVLREIHEGSCGMHARTRSVVANAIWTGYYWPTMHADARKLIKECQDCQVHLLVPRNLQQKLTPIMSPWPFYKWGIDIAGPFLEGPIKVKFLIVAMDYFTKWIEAKPVVTIMSNQVKIFAWNNIVCRFGLPGEIISDNGKQFRDNPFKYWCEKLCIRQRFASIKHSQANGSVERANKSLGEGIKARLDERSKDWIEEIPHVLWAHRTMIKSSNGDTPFSLTYEMEAVIPVEIGMPSLKTAEIDMVQNDEALEINLDLLEERREQATICEARSKAKMETYDNSKVHNTSFKPGDLVYRNNDASHANDSGKLSPKWEGLYEVTEALGKGAYKLRDCNRKLLLRTWNVRNLKKCYVH</sequence>
<dbReference type="InterPro" id="IPR036397">
    <property type="entry name" value="RNaseH_sf"/>
</dbReference>
<keyword evidence="2" id="KW-0808">Transferase</keyword>
<reference evidence="2" key="1">
    <citation type="journal article" date="2022" name="Int. J. Mol. Sci.">
        <title>Draft Genome of Tanacetum Coccineum: Genomic Comparison of Closely Related Tanacetum-Family Plants.</title>
        <authorList>
            <person name="Yamashiro T."/>
            <person name="Shiraishi A."/>
            <person name="Nakayama K."/>
            <person name="Satake H."/>
        </authorList>
    </citation>
    <scope>NUCLEOTIDE SEQUENCE</scope>
</reference>
<keyword evidence="3" id="KW-1185">Reference proteome</keyword>
<dbReference type="GO" id="GO:0003964">
    <property type="term" value="F:RNA-directed DNA polymerase activity"/>
    <property type="evidence" value="ECO:0007669"/>
    <property type="project" value="UniProtKB-KW"/>
</dbReference>
<organism evidence="2 3">
    <name type="scientific">Tanacetum coccineum</name>
    <dbReference type="NCBI Taxonomy" id="301880"/>
    <lineage>
        <taxon>Eukaryota</taxon>
        <taxon>Viridiplantae</taxon>
        <taxon>Streptophyta</taxon>
        <taxon>Embryophyta</taxon>
        <taxon>Tracheophyta</taxon>
        <taxon>Spermatophyta</taxon>
        <taxon>Magnoliopsida</taxon>
        <taxon>eudicotyledons</taxon>
        <taxon>Gunneridae</taxon>
        <taxon>Pentapetalae</taxon>
        <taxon>asterids</taxon>
        <taxon>campanulids</taxon>
        <taxon>Asterales</taxon>
        <taxon>Asteraceae</taxon>
        <taxon>Asteroideae</taxon>
        <taxon>Anthemideae</taxon>
        <taxon>Anthemidinae</taxon>
        <taxon>Tanacetum</taxon>
    </lineage>
</organism>
<dbReference type="EMBL" id="BQNB010009298">
    <property type="protein sequence ID" value="GJS61553.1"/>
    <property type="molecule type" value="Genomic_DNA"/>
</dbReference>
<keyword evidence="2" id="KW-0695">RNA-directed DNA polymerase</keyword>
<evidence type="ECO:0000313" key="3">
    <source>
        <dbReference type="Proteomes" id="UP001151760"/>
    </source>
</evidence>
<comment type="caution">
    <text evidence="2">The sequence shown here is derived from an EMBL/GenBank/DDBJ whole genome shotgun (WGS) entry which is preliminary data.</text>
</comment>
<dbReference type="InterPro" id="IPR041588">
    <property type="entry name" value="Integrase_H2C2"/>
</dbReference>
<protein>
    <submittedName>
        <fullName evidence="2">Reverse transcriptase domain-containing protein</fullName>
    </submittedName>
</protein>
<dbReference type="PANTHER" id="PTHR48475">
    <property type="entry name" value="RIBONUCLEASE H"/>
    <property type="match status" value="1"/>
</dbReference>
<dbReference type="Proteomes" id="UP001151760">
    <property type="component" value="Unassembled WGS sequence"/>
</dbReference>
<reference evidence="2" key="2">
    <citation type="submission" date="2022-01" db="EMBL/GenBank/DDBJ databases">
        <authorList>
            <person name="Yamashiro T."/>
            <person name="Shiraishi A."/>
            <person name="Satake H."/>
            <person name="Nakayama K."/>
        </authorList>
    </citation>
    <scope>NUCLEOTIDE SEQUENCE</scope>
</reference>
<dbReference type="Pfam" id="PF00665">
    <property type="entry name" value="rve"/>
    <property type="match status" value="1"/>
</dbReference>
<dbReference type="InterPro" id="IPR012337">
    <property type="entry name" value="RNaseH-like_sf"/>
</dbReference>
<dbReference type="PROSITE" id="PS50994">
    <property type="entry name" value="INTEGRASE"/>
    <property type="match status" value="1"/>
</dbReference>
<gene>
    <name evidence="2" type="ORF">Tco_0656337</name>
</gene>
<dbReference type="Pfam" id="PF17921">
    <property type="entry name" value="Integrase_H2C2"/>
    <property type="match status" value="1"/>
</dbReference>
<evidence type="ECO:0000313" key="2">
    <source>
        <dbReference type="EMBL" id="GJS61553.1"/>
    </source>
</evidence>
<evidence type="ECO:0000259" key="1">
    <source>
        <dbReference type="PROSITE" id="PS50994"/>
    </source>
</evidence>
<feature type="domain" description="Integrase catalytic" evidence="1">
    <location>
        <begin position="114"/>
        <end position="273"/>
    </location>
</feature>
<dbReference type="InterPro" id="IPR001584">
    <property type="entry name" value="Integrase_cat-core"/>
</dbReference>
<dbReference type="Gene3D" id="3.30.420.10">
    <property type="entry name" value="Ribonuclease H-like superfamily/Ribonuclease H"/>
    <property type="match status" value="1"/>
</dbReference>
<accession>A0ABQ4X959</accession>
<proteinExistence type="predicted"/>
<dbReference type="SUPFAM" id="SSF53098">
    <property type="entry name" value="Ribonuclease H-like"/>
    <property type="match status" value="1"/>
</dbReference>
<dbReference type="PANTHER" id="PTHR48475:SF2">
    <property type="entry name" value="RIBONUCLEASE H"/>
    <property type="match status" value="1"/>
</dbReference>